<dbReference type="SUPFAM" id="SSF55174">
    <property type="entry name" value="Alpha-L RNA-binding motif"/>
    <property type="match status" value="1"/>
</dbReference>
<comment type="caution">
    <text evidence="8">The sequence shown here is derived from an EMBL/GenBank/DDBJ whole genome shotgun (WGS) entry which is preliminary data.</text>
</comment>
<keyword evidence="3" id="KW-0413">Isomerase</keyword>
<gene>
    <name evidence="8" type="ORF">H9865_04360</name>
</gene>
<dbReference type="PROSITE" id="PS01129">
    <property type="entry name" value="PSI_RLU"/>
    <property type="match status" value="1"/>
</dbReference>
<evidence type="ECO:0000256" key="6">
    <source>
        <dbReference type="PROSITE-ProRule" id="PRU00182"/>
    </source>
</evidence>
<dbReference type="InterPro" id="IPR020103">
    <property type="entry name" value="PsdUridine_synth_cat_dom_sf"/>
</dbReference>
<evidence type="ECO:0000313" key="8">
    <source>
        <dbReference type="EMBL" id="HIX05329.1"/>
    </source>
</evidence>
<dbReference type="Pfam" id="PF00849">
    <property type="entry name" value="PseudoU_synth_2"/>
    <property type="match status" value="1"/>
</dbReference>
<evidence type="ECO:0000256" key="2">
    <source>
        <dbReference type="ARBA" id="ARBA00010876"/>
    </source>
</evidence>
<comment type="similarity">
    <text evidence="2">Belongs to the pseudouridine synthase RluA family.</text>
</comment>
<keyword evidence="6" id="KW-0694">RNA-binding</keyword>
<dbReference type="GO" id="GO:0120159">
    <property type="term" value="F:rRNA pseudouridine synthase activity"/>
    <property type="evidence" value="ECO:0007669"/>
    <property type="project" value="UniProtKB-ARBA"/>
</dbReference>
<dbReference type="InterPro" id="IPR006224">
    <property type="entry name" value="PsdUridine_synth_RluA-like_CS"/>
</dbReference>
<evidence type="ECO:0000256" key="5">
    <source>
        <dbReference type="ARBA" id="ARBA00033164"/>
    </source>
</evidence>
<dbReference type="CDD" id="cd00165">
    <property type="entry name" value="S4"/>
    <property type="match status" value="1"/>
</dbReference>
<dbReference type="InterPro" id="IPR006145">
    <property type="entry name" value="PsdUridine_synth_RsuA/RluA"/>
</dbReference>
<dbReference type="EMBL" id="DXFW01000012">
    <property type="protein sequence ID" value="HIX05329.1"/>
    <property type="molecule type" value="Genomic_DNA"/>
</dbReference>
<evidence type="ECO:0000256" key="3">
    <source>
        <dbReference type="ARBA" id="ARBA00023235"/>
    </source>
</evidence>
<feature type="domain" description="RNA-binding S4" evidence="7">
    <location>
        <begin position="12"/>
        <end position="84"/>
    </location>
</feature>
<proteinExistence type="inferred from homology"/>
<reference evidence="8" key="2">
    <citation type="submission" date="2021-04" db="EMBL/GenBank/DDBJ databases">
        <authorList>
            <person name="Gilroy R."/>
        </authorList>
    </citation>
    <scope>NUCLEOTIDE SEQUENCE</scope>
    <source>
        <strain evidence="8">2239</strain>
    </source>
</reference>
<dbReference type="InterPro" id="IPR050188">
    <property type="entry name" value="RluA_PseudoU_synthase"/>
</dbReference>
<dbReference type="SUPFAM" id="SSF55120">
    <property type="entry name" value="Pseudouridine synthase"/>
    <property type="match status" value="1"/>
</dbReference>
<dbReference type="GO" id="GO:0000455">
    <property type="term" value="P:enzyme-directed rRNA pseudouridine synthesis"/>
    <property type="evidence" value="ECO:0007669"/>
    <property type="project" value="UniProtKB-ARBA"/>
</dbReference>
<dbReference type="PROSITE" id="PS50889">
    <property type="entry name" value="S4"/>
    <property type="match status" value="1"/>
</dbReference>
<dbReference type="InterPro" id="IPR002942">
    <property type="entry name" value="S4_RNA-bd"/>
</dbReference>
<sequence length="317" mass="35391">MEVIRVNSLLPIRLDKYLMQQYPVLTPGRLNKALRENKIKLNGKKQPLSTRVQAGDEIKLFLLPDQLSAAPPVEGPVFLQAKYPAKVVYENEQLLIADKPAGLPVIDEKEPDTLIHRVQLYLYQKGEYRPGQGFAPALCHRLDTGTSGLVLVAKTEQALADLTELIRTRRLKKEYLCVTFGRPEPPAATLTGWLKKDAAKGQVAVLDHPAADAVPIETRYETLAVSGRLALLRVELITGRTHQIRAHLASIGCPILGDGKYGQNAVNRQLHFKYQALCAWRLTFPSDCPHSLSSVNGKCFTLEKPWYCRQLLDGELK</sequence>
<evidence type="ECO:0000256" key="4">
    <source>
        <dbReference type="ARBA" id="ARBA00031870"/>
    </source>
</evidence>
<accession>A0A9D1V3G6</accession>
<dbReference type="PANTHER" id="PTHR21600">
    <property type="entry name" value="MITOCHONDRIAL RNA PSEUDOURIDINE SYNTHASE"/>
    <property type="match status" value="1"/>
</dbReference>
<dbReference type="Gene3D" id="3.30.2350.10">
    <property type="entry name" value="Pseudouridine synthase"/>
    <property type="match status" value="1"/>
</dbReference>
<evidence type="ECO:0000313" key="9">
    <source>
        <dbReference type="Proteomes" id="UP000824193"/>
    </source>
</evidence>
<dbReference type="InterPro" id="IPR036986">
    <property type="entry name" value="S4_RNA-bd_sf"/>
</dbReference>
<organism evidence="8 9">
    <name type="scientific">Candidatus Allofournierella pullicola</name>
    <dbReference type="NCBI Taxonomy" id="2838596"/>
    <lineage>
        <taxon>Bacteria</taxon>
        <taxon>Bacillati</taxon>
        <taxon>Bacillota</taxon>
        <taxon>Clostridia</taxon>
        <taxon>Eubacteriales</taxon>
        <taxon>Oscillospiraceae</taxon>
        <taxon>Allofournierella</taxon>
    </lineage>
</organism>
<protein>
    <recommendedName>
        <fullName evidence="4">RNA pseudouridylate synthase</fullName>
    </recommendedName>
    <alternativeName>
        <fullName evidence="5">RNA-uridine isomerase</fullName>
    </alternativeName>
</protein>
<evidence type="ECO:0000256" key="1">
    <source>
        <dbReference type="ARBA" id="ARBA00000073"/>
    </source>
</evidence>
<dbReference type="SMART" id="SM00363">
    <property type="entry name" value="S4"/>
    <property type="match status" value="1"/>
</dbReference>
<name>A0A9D1V3G6_9FIRM</name>
<dbReference type="Gene3D" id="3.10.290.10">
    <property type="entry name" value="RNA-binding S4 domain"/>
    <property type="match status" value="1"/>
</dbReference>
<evidence type="ECO:0000259" key="7">
    <source>
        <dbReference type="SMART" id="SM00363"/>
    </source>
</evidence>
<reference evidence="8" key="1">
    <citation type="journal article" date="2021" name="PeerJ">
        <title>Extensive microbial diversity within the chicken gut microbiome revealed by metagenomics and culture.</title>
        <authorList>
            <person name="Gilroy R."/>
            <person name="Ravi A."/>
            <person name="Getino M."/>
            <person name="Pursley I."/>
            <person name="Horton D.L."/>
            <person name="Alikhan N.F."/>
            <person name="Baker D."/>
            <person name="Gharbi K."/>
            <person name="Hall N."/>
            <person name="Watson M."/>
            <person name="Adriaenssens E.M."/>
            <person name="Foster-Nyarko E."/>
            <person name="Jarju S."/>
            <person name="Secka A."/>
            <person name="Antonio M."/>
            <person name="Oren A."/>
            <person name="Chaudhuri R.R."/>
            <person name="La Ragione R."/>
            <person name="Hildebrand F."/>
            <person name="Pallen M.J."/>
        </authorList>
    </citation>
    <scope>NUCLEOTIDE SEQUENCE</scope>
    <source>
        <strain evidence="8">2239</strain>
    </source>
</reference>
<dbReference type="GO" id="GO:0003723">
    <property type="term" value="F:RNA binding"/>
    <property type="evidence" value="ECO:0007669"/>
    <property type="project" value="UniProtKB-KW"/>
</dbReference>
<comment type="catalytic activity">
    <reaction evidence="1">
        <text>a uridine in RNA = a pseudouridine in RNA</text>
        <dbReference type="Rhea" id="RHEA:48348"/>
        <dbReference type="Rhea" id="RHEA-COMP:12068"/>
        <dbReference type="Rhea" id="RHEA-COMP:12069"/>
        <dbReference type="ChEBI" id="CHEBI:65314"/>
        <dbReference type="ChEBI" id="CHEBI:65315"/>
    </reaction>
</comment>
<dbReference type="AlphaFoldDB" id="A0A9D1V3G6"/>
<dbReference type="CDD" id="cd02869">
    <property type="entry name" value="PseudoU_synth_RluA_like"/>
    <property type="match status" value="1"/>
</dbReference>
<dbReference type="Proteomes" id="UP000824193">
    <property type="component" value="Unassembled WGS sequence"/>
</dbReference>